<feature type="region of interest" description="Disordered" evidence="1">
    <location>
        <begin position="176"/>
        <end position="196"/>
    </location>
</feature>
<dbReference type="EMBL" id="BAAABU010000023">
    <property type="protein sequence ID" value="GAA0255208.1"/>
    <property type="molecule type" value="Genomic_DNA"/>
</dbReference>
<accession>A0ABP3EB44</accession>
<name>A0ABP3EB44_9PSEU</name>
<feature type="transmembrane region" description="Helical" evidence="2">
    <location>
        <begin position="62"/>
        <end position="78"/>
    </location>
</feature>
<keyword evidence="2" id="KW-1133">Transmembrane helix</keyword>
<feature type="transmembrane region" description="Helical" evidence="2">
    <location>
        <begin position="120"/>
        <end position="139"/>
    </location>
</feature>
<sequence>MVSFPHPRRARAFACGPEVDTLRSVTSPTRGAVRVARCGVIGLSSGLLAVVVHAGAGGHVPALPHVLAFAAVVGWACGPLTDRQVGFGEIVALVVSVQVTMHVFLAVVSRHPDGVLPSPSMLSAHVLATAVVVGALTGAERAVFRLAAALASVVPRRLSPPPAVAPLRIPIAGHPEQPLAEVSRRRTVPRRGPPVS</sequence>
<feature type="transmembrane region" description="Helical" evidence="2">
    <location>
        <begin position="35"/>
        <end position="56"/>
    </location>
</feature>
<feature type="transmembrane region" description="Helical" evidence="2">
    <location>
        <begin position="90"/>
        <end position="108"/>
    </location>
</feature>
<reference evidence="4" key="1">
    <citation type="journal article" date="2019" name="Int. J. Syst. Evol. Microbiol.">
        <title>The Global Catalogue of Microorganisms (GCM) 10K type strain sequencing project: providing services to taxonomists for standard genome sequencing and annotation.</title>
        <authorList>
            <consortium name="The Broad Institute Genomics Platform"/>
            <consortium name="The Broad Institute Genome Sequencing Center for Infectious Disease"/>
            <person name="Wu L."/>
            <person name="Ma J."/>
        </authorList>
    </citation>
    <scope>NUCLEOTIDE SEQUENCE [LARGE SCALE GENOMIC DNA]</scope>
    <source>
        <strain evidence="4">JCM 3380</strain>
    </source>
</reference>
<evidence type="ECO:0000256" key="1">
    <source>
        <dbReference type="SAM" id="MobiDB-lite"/>
    </source>
</evidence>
<comment type="caution">
    <text evidence="3">The sequence shown here is derived from an EMBL/GenBank/DDBJ whole genome shotgun (WGS) entry which is preliminary data.</text>
</comment>
<protein>
    <submittedName>
        <fullName evidence="3">Uncharacterized protein</fullName>
    </submittedName>
</protein>
<keyword evidence="2" id="KW-0812">Transmembrane</keyword>
<dbReference type="Proteomes" id="UP001500416">
    <property type="component" value="Unassembled WGS sequence"/>
</dbReference>
<keyword evidence="4" id="KW-1185">Reference proteome</keyword>
<keyword evidence="2" id="KW-0472">Membrane</keyword>
<evidence type="ECO:0000313" key="4">
    <source>
        <dbReference type="Proteomes" id="UP001500416"/>
    </source>
</evidence>
<organism evidence="3 4">
    <name type="scientific">Saccharothrix mutabilis subsp. mutabilis</name>
    <dbReference type="NCBI Taxonomy" id="66855"/>
    <lineage>
        <taxon>Bacteria</taxon>
        <taxon>Bacillati</taxon>
        <taxon>Actinomycetota</taxon>
        <taxon>Actinomycetes</taxon>
        <taxon>Pseudonocardiales</taxon>
        <taxon>Pseudonocardiaceae</taxon>
        <taxon>Saccharothrix</taxon>
    </lineage>
</organism>
<gene>
    <name evidence="3" type="ORF">GCM10010492_65010</name>
</gene>
<proteinExistence type="predicted"/>
<evidence type="ECO:0000256" key="2">
    <source>
        <dbReference type="SAM" id="Phobius"/>
    </source>
</evidence>
<evidence type="ECO:0000313" key="3">
    <source>
        <dbReference type="EMBL" id="GAA0255208.1"/>
    </source>
</evidence>